<evidence type="ECO:0000256" key="11">
    <source>
        <dbReference type="ARBA" id="ARBA00023180"/>
    </source>
</evidence>
<dbReference type="PRINTS" id="PR00237">
    <property type="entry name" value="GPCRRHODOPSN"/>
</dbReference>
<evidence type="ECO:0000256" key="6">
    <source>
        <dbReference type="ARBA" id="ARBA00022989"/>
    </source>
</evidence>
<dbReference type="GO" id="GO:0004930">
    <property type="term" value="F:G protein-coupled receptor activity"/>
    <property type="evidence" value="ECO:0007669"/>
    <property type="project" value="UniProtKB-KW"/>
</dbReference>
<evidence type="ECO:0000256" key="14">
    <source>
        <dbReference type="RuleBase" id="RU363047"/>
    </source>
</evidence>
<evidence type="ECO:0000256" key="7">
    <source>
        <dbReference type="ARBA" id="ARBA00023040"/>
    </source>
</evidence>
<feature type="transmembrane region" description="Helical" evidence="14">
    <location>
        <begin position="273"/>
        <end position="292"/>
    </location>
</feature>
<dbReference type="OMA" id="PMNLIRT"/>
<dbReference type="PRINTS" id="PR00245">
    <property type="entry name" value="OLFACTORYR"/>
</dbReference>
<keyword evidence="2 14" id="KW-1003">Cell membrane</keyword>
<dbReference type="Gene3D" id="1.20.1070.10">
    <property type="entry name" value="Rhodopsin 7-helix transmembrane proteins"/>
    <property type="match status" value="1"/>
</dbReference>
<dbReference type="Proteomes" id="UP000694892">
    <property type="component" value="Chromosome 3L"/>
</dbReference>
<organism evidence="16 17">
    <name type="scientific">Xenopus laevis</name>
    <name type="common">African clawed frog</name>
    <dbReference type="NCBI Taxonomy" id="8355"/>
    <lineage>
        <taxon>Eukaryota</taxon>
        <taxon>Metazoa</taxon>
        <taxon>Chordata</taxon>
        <taxon>Craniata</taxon>
        <taxon>Vertebrata</taxon>
        <taxon>Euteleostomi</taxon>
        <taxon>Amphibia</taxon>
        <taxon>Batrachia</taxon>
        <taxon>Anura</taxon>
        <taxon>Pipoidea</taxon>
        <taxon>Pipidae</taxon>
        <taxon>Xenopodinae</taxon>
        <taxon>Xenopus</taxon>
        <taxon>Xenopus</taxon>
    </lineage>
</organism>
<dbReference type="InterPro" id="IPR050939">
    <property type="entry name" value="Olfactory_GPCR1"/>
</dbReference>
<keyword evidence="8 14" id="KW-0472">Membrane</keyword>
<keyword evidence="11" id="KW-0325">Glycoprotein</keyword>
<keyword evidence="7 13" id="KW-0297">G-protein coupled receptor</keyword>
<accession>A0A974DHS1</accession>
<dbReference type="PANTHER" id="PTHR24242:SF398">
    <property type="entry name" value="OLFACTORY RECEPTOR 11L1-LIKE"/>
    <property type="match status" value="1"/>
</dbReference>
<feature type="domain" description="G-protein coupled receptors family 1 profile" evidence="15">
    <location>
        <begin position="41"/>
        <end position="290"/>
    </location>
</feature>
<dbReference type="InterPro" id="IPR017452">
    <property type="entry name" value="GPCR_Rhodpsn_7TM"/>
</dbReference>
<evidence type="ECO:0000313" key="17">
    <source>
        <dbReference type="Proteomes" id="UP000694892"/>
    </source>
</evidence>
<evidence type="ECO:0000313" key="16">
    <source>
        <dbReference type="EMBL" id="OCT90807.1"/>
    </source>
</evidence>
<evidence type="ECO:0000256" key="9">
    <source>
        <dbReference type="ARBA" id="ARBA00023157"/>
    </source>
</evidence>
<dbReference type="InterPro" id="IPR000725">
    <property type="entry name" value="Olfact_rcpt"/>
</dbReference>
<keyword evidence="9" id="KW-1015">Disulfide bond</keyword>
<evidence type="ECO:0000256" key="2">
    <source>
        <dbReference type="ARBA" id="ARBA00022475"/>
    </source>
</evidence>
<keyword evidence="6 14" id="KW-1133">Transmembrane helix</keyword>
<evidence type="ECO:0000256" key="12">
    <source>
        <dbReference type="ARBA" id="ARBA00023224"/>
    </source>
</evidence>
<feature type="transmembrane region" description="Helical" evidence="14">
    <location>
        <begin position="237"/>
        <end position="261"/>
    </location>
</feature>
<feature type="transmembrane region" description="Helical" evidence="14">
    <location>
        <begin position="193"/>
        <end position="225"/>
    </location>
</feature>
<dbReference type="InterPro" id="IPR000276">
    <property type="entry name" value="GPCR_Rhodpsn"/>
</dbReference>
<dbReference type="AlphaFoldDB" id="A0A974DHS1"/>
<proteinExistence type="inferred from homology"/>
<feature type="transmembrane region" description="Helical" evidence="14">
    <location>
        <begin position="25"/>
        <end position="50"/>
    </location>
</feature>
<dbReference type="PANTHER" id="PTHR24242">
    <property type="entry name" value="G-PROTEIN COUPLED RECEPTOR"/>
    <property type="match status" value="1"/>
</dbReference>
<dbReference type="EMBL" id="CM004470">
    <property type="protein sequence ID" value="OCT90807.1"/>
    <property type="molecule type" value="Genomic_DNA"/>
</dbReference>
<sequence>MNAKNQTLVSEIVLLGFQDLHNFKIPLFSVFLLIYIMTLWENILIIALVASSRNLKSPMYFFLQQLSLSDLLESSNIVAILLQTVIHDGATLSFGCCLTQFYFFSVTETFDCLLLTIMSYDRYVAICKPLHHTSIMTHKVCTKLMFLSWVLAFVIELIPMNLIRTLQFCDKNTINHFFCDFFPLAELSCSDTFLFQIVAFLLSVPIIFMPLILITGSYICIAHAIRKIVSNIGRQKAFSTCSSHLAVVSIFYGTLTAIYVVPPTKESQTIGKIVSLFYTVLIPLVNPVIYGLRSNHIKDAFKMWRLHARLLWGG</sequence>
<feature type="transmembrane region" description="Helical" evidence="14">
    <location>
        <begin position="144"/>
        <end position="163"/>
    </location>
</feature>
<evidence type="ECO:0000256" key="1">
    <source>
        <dbReference type="ARBA" id="ARBA00004651"/>
    </source>
</evidence>
<dbReference type="Pfam" id="PF13853">
    <property type="entry name" value="7tm_4"/>
    <property type="match status" value="1"/>
</dbReference>
<protein>
    <recommendedName>
        <fullName evidence="14">Olfactory receptor</fullName>
    </recommendedName>
</protein>
<evidence type="ECO:0000256" key="3">
    <source>
        <dbReference type="ARBA" id="ARBA00022606"/>
    </source>
</evidence>
<dbReference type="SUPFAM" id="SSF81321">
    <property type="entry name" value="Family A G protein-coupled receptor-like"/>
    <property type="match status" value="1"/>
</dbReference>
<dbReference type="GO" id="GO:0004984">
    <property type="term" value="F:olfactory receptor activity"/>
    <property type="evidence" value="ECO:0007669"/>
    <property type="project" value="InterPro"/>
</dbReference>
<dbReference type="PROSITE" id="PS50262">
    <property type="entry name" value="G_PROTEIN_RECEP_F1_2"/>
    <property type="match status" value="1"/>
</dbReference>
<evidence type="ECO:0000256" key="13">
    <source>
        <dbReference type="RuleBase" id="RU000688"/>
    </source>
</evidence>
<comment type="similarity">
    <text evidence="13">Belongs to the G-protein coupled receptor 1 family.</text>
</comment>
<keyword evidence="4 13" id="KW-0812">Transmembrane</keyword>
<keyword evidence="3 14" id="KW-0716">Sensory transduction</keyword>
<evidence type="ECO:0000256" key="4">
    <source>
        <dbReference type="ARBA" id="ARBA00022692"/>
    </source>
</evidence>
<keyword evidence="12 13" id="KW-0807">Transducer</keyword>
<keyword evidence="5 14" id="KW-0552">Olfaction</keyword>
<evidence type="ECO:0000256" key="5">
    <source>
        <dbReference type="ARBA" id="ARBA00022725"/>
    </source>
</evidence>
<dbReference type="GO" id="GO:0005886">
    <property type="term" value="C:plasma membrane"/>
    <property type="evidence" value="ECO:0007669"/>
    <property type="project" value="UniProtKB-SubCell"/>
</dbReference>
<dbReference type="FunFam" id="1.20.1070.10:FF:000010">
    <property type="entry name" value="Olfactory receptor"/>
    <property type="match status" value="1"/>
</dbReference>
<evidence type="ECO:0000259" key="15">
    <source>
        <dbReference type="PROSITE" id="PS50262"/>
    </source>
</evidence>
<gene>
    <name evidence="16" type="ORF">XELAEV_18019424mg</name>
</gene>
<keyword evidence="10 13" id="KW-0675">Receptor</keyword>
<evidence type="ECO:0000256" key="8">
    <source>
        <dbReference type="ARBA" id="ARBA00023136"/>
    </source>
</evidence>
<reference evidence="17" key="1">
    <citation type="journal article" date="2016" name="Nature">
        <title>Genome evolution in the allotetraploid frog Xenopus laevis.</title>
        <authorList>
            <person name="Session A.M."/>
            <person name="Uno Y."/>
            <person name="Kwon T."/>
            <person name="Chapman J.A."/>
            <person name="Toyoda A."/>
            <person name="Takahashi S."/>
            <person name="Fukui A."/>
            <person name="Hikosaka A."/>
            <person name="Suzuki A."/>
            <person name="Kondo M."/>
            <person name="van Heeringen S.J."/>
            <person name="Quigley I."/>
            <person name="Heinz S."/>
            <person name="Ogino H."/>
            <person name="Ochi H."/>
            <person name="Hellsten U."/>
            <person name="Lyons J.B."/>
            <person name="Simakov O."/>
            <person name="Putnam N."/>
            <person name="Stites J."/>
            <person name="Kuroki Y."/>
            <person name="Tanaka T."/>
            <person name="Michiue T."/>
            <person name="Watanabe M."/>
            <person name="Bogdanovic O."/>
            <person name="Lister R."/>
            <person name="Georgiou G."/>
            <person name="Paranjpe S.S."/>
            <person name="van Kruijsbergen I."/>
            <person name="Shu S."/>
            <person name="Carlson J."/>
            <person name="Kinoshita T."/>
            <person name="Ohta Y."/>
            <person name="Mawaribuchi S."/>
            <person name="Jenkins J."/>
            <person name="Grimwood J."/>
            <person name="Schmutz J."/>
            <person name="Mitros T."/>
            <person name="Mozaffari S.V."/>
            <person name="Suzuki Y."/>
            <person name="Haramoto Y."/>
            <person name="Yamamoto T.S."/>
            <person name="Takagi C."/>
            <person name="Heald R."/>
            <person name="Miller K."/>
            <person name="Haudenschild C."/>
            <person name="Kitzman J."/>
            <person name="Nakayama T."/>
            <person name="Izutsu Y."/>
            <person name="Robert J."/>
            <person name="Fortriede J."/>
            <person name="Burns K."/>
            <person name="Lotay V."/>
            <person name="Karimi K."/>
            <person name="Yasuoka Y."/>
            <person name="Dichmann D.S."/>
            <person name="Flajnik M.F."/>
            <person name="Houston D.W."/>
            <person name="Shendure J."/>
            <person name="DuPasquier L."/>
            <person name="Vize P.D."/>
            <person name="Zorn A.M."/>
            <person name="Ito M."/>
            <person name="Marcotte E.M."/>
            <person name="Wallingford J.B."/>
            <person name="Ito Y."/>
            <person name="Asashima M."/>
            <person name="Ueno N."/>
            <person name="Matsuda Y."/>
            <person name="Veenstra G.J."/>
            <person name="Fujiyama A."/>
            <person name="Harland R.M."/>
            <person name="Taira M."/>
            <person name="Rokhsar D.S."/>
        </authorList>
    </citation>
    <scope>NUCLEOTIDE SEQUENCE [LARGE SCALE GENOMIC DNA]</scope>
    <source>
        <strain evidence="17">J</strain>
    </source>
</reference>
<comment type="subcellular location">
    <subcellularLocation>
        <location evidence="1 14">Cell membrane</location>
        <topology evidence="1 14">Multi-pass membrane protein</topology>
    </subcellularLocation>
</comment>
<evidence type="ECO:0000256" key="10">
    <source>
        <dbReference type="ARBA" id="ARBA00023170"/>
    </source>
</evidence>
<name>A0A974DHS1_XENLA</name>
<dbReference type="PROSITE" id="PS00237">
    <property type="entry name" value="G_PROTEIN_RECEP_F1_1"/>
    <property type="match status" value="1"/>
</dbReference>